<dbReference type="GO" id="GO:0015416">
    <property type="term" value="F:ABC-type phosphonate transporter activity"/>
    <property type="evidence" value="ECO:0007669"/>
    <property type="project" value="InterPro"/>
</dbReference>
<comment type="similarity">
    <text evidence="7">Belongs to the binding-protein-dependent transport system permease family.</text>
</comment>
<sequence>MKNSRIVSTKYRLVVNASSDGWLLLKRMLQVVAVVAVIIWSFYSIGFSLKELIQGLDGIVDIAGRMFPPKVSKWRGIVKPIVETINISVSGTFIAVLLSIPLGILAAKNISPNGFFYNLSRLLLNTIRTIPDMVFALIFVAAVGLGPLPGVLAIGVSSSGMLGKFLADSIEGTNQGKIDAIRATGANYMQVLVYGVIPQITAEFISLVLFRWEMNFRSSTVLGIVGAGGIGFDLITSIRLFQYKETTTILLGILLVVILVDFISNSIRNSLNADD</sequence>
<dbReference type="Proteomes" id="UP000008957">
    <property type="component" value="Chromosome"/>
</dbReference>
<dbReference type="Pfam" id="PF00528">
    <property type="entry name" value="BPD_transp_1"/>
    <property type="match status" value="1"/>
</dbReference>
<evidence type="ECO:0000256" key="5">
    <source>
        <dbReference type="ARBA" id="ARBA00022989"/>
    </source>
</evidence>
<organism evidence="9 10">
    <name type="scientific">Fretibacterium fastidiosum</name>
    <dbReference type="NCBI Taxonomy" id="651822"/>
    <lineage>
        <taxon>Bacteria</taxon>
        <taxon>Thermotogati</taxon>
        <taxon>Synergistota</taxon>
        <taxon>Synergistia</taxon>
        <taxon>Synergistales</taxon>
        <taxon>Aminobacteriaceae</taxon>
        <taxon>Fretibacterium</taxon>
    </lineage>
</organism>
<keyword evidence="3" id="KW-1003">Cell membrane</keyword>
<keyword evidence="4 7" id="KW-0812">Transmembrane</keyword>
<dbReference type="PANTHER" id="PTHR30043:SF1">
    <property type="entry name" value="ABC TRANSPORT SYSTEM PERMEASE PROTEIN P69"/>
    <property type="match status" value="1"/>
</dbReference>
<dbReference type="CDD" id="cd06261">
    <property type="entry name" value="TM_PBP2"/>
    <property type="match status" value="1"/>
</dbReference>
<dbReference type="PANTHER" id="PTHR30043">
    <property type="entry name" value="PHOSPHONATES TRANSPORT SYSTEM PERMEASE PROTEIN"/>
    <property type="match status" value="1"/>
</dbReference>
<feature type="transmembrane region" description="Helical" evidence="7">
    <location>
        <begin position="85"/>
        <end position="107"/>
    </location>
</feature>
<keyword evidence="5 7" id="KW-1133">Transmembrane helix</keyword>
<gene>
    <name evidence="9" type="ORF">SY1_07590</name>
</gene>
<dbReference type="KEGG" id="sbr:SY1_07590"/>
<name>A0AB94IWF8_9BACT</name>
<evidence type="ECO:0000256" key="2">
    <source>
        <dbReference type="ARBA" id="ARBA00022448"/>
    </source>
</evidence>
<comment type="subcellular location">
    <subcellularLocation>
        <location evidence="1 7">Cell membrane</location>
        <topology evidence="1 7">Multi-pass membrane protein</topology>
    </subcellularLocation>
</comment>
<proteinExistence type="inferred from homology"/>
<evidence type="ECO:0000256" key="1">
    <source>
        <dbReference type="ARBA" id="ARBA00004651"/>
    </source>
</evidence>
<dbReference type="Gene3D" id="1.10.3720.10">
    <property type="entry name" value="MetI-like"/>
    <property type="match status" value="1"/>
</dbReference>
<feature type="transmembrane region" description="Helical" evidence="7">
    <location>
        <begin position="248"/>
        <end position="267"/>
    </location>
</feature>
<dbReference type="NCBIfam" id="TIGR01097">
    <property type="entry name" value="PhnE"/>
    <property type="match status" value="1"/>
</dbReference>
<evidence type="ECO:0000256" key="6">
    <source>
        <dbReference type="ARBA" id="ARBA00023136"/>
    </source>
</evidence>
<feature type="transmembrane region" description="Helical" evidence="7">
    <location>
        <begin position="133"/>
        <end position="156"/>
    </location>
</feature>
<evidence type="ECO:0000313" key="9">
    <source>
        <dbReference type="EMBL" id="CBL28087.1"/>
    </source>
</evidence>
<dbReference type="InterPro" id="IPR000515">
    <property type="entry name" value="MetI-like"/>
</dbReference>
<evidence type="ECO:0000259" key="8">
    <source>
        <dbReference type="PROSITE" id="PS50928"/>
    </source>
</evidence>
<protein>
    <submittedName>
        <fullName evidence="9">Phosphonate ABC transporter, permease protein PhnE</fullName>
    </submittedName>
</protein>
<feature type="domain" description="ABC transmembrane type-1" evidence="8">
    <location>
        <begin position="81"/>
        <end position="264"/>
    </location>
</feature>
<feature type="transmembrane region" description="Helical" evidence="7">
    <location>
        <begin position="191"/>
        <end position="210"/>
    </location>
</feature>
<keyword evidence="10" id="KW-1185">Reference proteome</keyword>
<dbReference type="PROSITE" id="PS50928">
    <property type="entry name" value="ABC_TM1"/>
    <property type="match status" value="1"/>
</dbReference>
<evidence type="ECO:0000256" key="3">
    <source>
        <dbReference type="ARBA" id="ARBA00022475"/>
    </source>
</evidence>
<dbReference type="AlphaFoldDB" id="A0AB94IWF8"/>
<evidence type="ECO:0000256" key="4">
    <source>
        <dbReference type="ARBA" id="ARBA00022692"/>
    </source>
</evidence>
<reference evidence="10" key="1">
    <citation type="submission" date="2010-03" db="EMBL/GenBank/DDBJ databases">
        <title>The genome sequence of Synergistetes sp. SGP1.</title>
        <authorList>
            <consortium name="metaHIT consortium -- http://www.metahit.eu/"/>
            <person name="Pajon A."/>
            <person name="Turner K."/>
            <person name="Parkhill J."/>
            <person name="Wade W."/>
            <person name="Vartoukian S."/>
        </authorList>
    </citation>
    <scope>NUCLEOTIDE SEQUENCE [LARGE SCALE GENOMIC DNA]</scope>
    <source>
        <strain evidence="10">SGP1</strain>
    </source>
</reference>
<keyword evidence="2 7" id="KW-0813">Transport</keyword>
<keyword evidence="6 7" id="KW-0472">Membrane</keyword>
<dbReference type="SUPFAM" id="SSF161098">
    <property type="entry name" value="MetI-like"/>
    <property type="match status" value="1"/>
</dbReference>
<evidence type="ECO:0000313" key="10">
    <source>
        <dbReference type="Proteomes" id="UP000008957"/>
    </source>
</evidence>
<accession>A0AB94IWF8</accession>
<dbReference type="EMBL" id="FP929056">
    <property type="protein sequence ID" value="CBL28087.1"/>
    <property type="molecule type" value="Genomic_DNA"/>
</dbReference>
<reference evidence="9 10" key="2">
    <citation type="submission" date="2010-03" db="EMBL/GenBank/DDBJ databases">
        <authorList>
            <person name="Pajon A."/>
        </authorList>
    </citation>
    <scope>NUCLEOTIDE SEQUENCE [LARGE SCALE GENOMIC DNA]</scope>
    <source>
        <strain evidence="9 10">SGP1</strain>
    </source>
</reference>
<evidence type="ECO:0000256" key="7">
    <source>
        <dbReference type="RuleBase" id="RU363032"/>
    </source>
</evidence>
<dbReference type="GO" id="GO:0005886">
    <property type="term" value="C:plasma membrane"/>
    <property type="evidence" value="ECO:0007669"/>
    <property type="project" value="UniProtKB-SubCell"/>
</dbReference>
<dbReference type="InterPro" id="IPR005769">
    <property type="entry name" value="PhnE/PtxC"/>
</dbReference>
<feature type="transmembrane region" description="Helical" evidence="7">
    <location>
        <begin position="28"/>
        <end position="49"/>
    </location>
</feature>
<feature type="transmembrane region" description="Helical" evidence="7">
    <location>
        <begin position="216"/>
        <end position="236"/>
    </location>
</feature>
<dbReference type="RefSeq" id="WP_015556234.1">
    <property type="nucleotide sequence ID" value="NZ_OZ209244.1"/>
</dbReference>
<dbReference type="InterPro" id="IPR035906">
    <property type="entry name" value="MetI-like_sf"/>
</dbReference>